<comment type="caution">
    <text evidence="1">The sequence shown here is derived from an EMBL/GenBank/DDBJ whole genome shotgun (WGS) entry which is preliminary data.</text>
</comment>
<name>A0ABV8SJ44_9BACL</name>
<sequence>MVVIRTEVHIAAPIGLCFQLARNLKVHAATVWERTRESAYSTGPVGLGERVTFEATHFFIRQKLVSVVTEYNEPYSFTDEMESGAFKRLRHTHEFEESGGGTIMRDTLAFQAPFGLLGRLAEKLVLRRYMTRFLEHRNNELKKIIERYET</sequence>
<dbReference type="RefSeq" id="WP_204603049.1">
    <property type="nucleotide sequence ID" value="NZ_JBHSED010000074.1"/>
</dbReference>
<evidence type="ECO:0000313" key="2">
    <source>
        <dbReference type="Proteomes" id="UP001595755"/>
    </source>
</evidence>
<dbReference type="Pfam" id="PF10604">
    <property type="entry name" value="Polyketide_cyc2"/>
    <property type="match status" value="1"/>
</dbReference>
<reference evidence="2" key="1">
    <citation type="journal article" date="2019" name="Int. J. Syst. Evol. Microbiol.">
        <title>The Global Catalogue of Microorganisms (GCM) 10K type strain sequencing project: providing services to taxonomists for standard genome sequencing and annotation.</title>
        <authorList>
            <consortium name="The Broad Institute Genomics Platform"/>
            <consortium name="The Broad Institute Genome Sequencing Center for Infectious Disease"/>
            <person name="Wu L."/>
            <person name="Ma J."/>
        </authorList>
    </citation>
    <scope>NUCLEOTIDE SEQUENCE [LARGE SCALE GENOMIC DNA]</scope>
    <source>
        <strain evidence="2">CGMCC 4.1641</strain>
    </source>
</reference>
<accession>A0ABV8SJ44</accession>
<dbReference type="EMBL" id="JBHSED010000074">
    <property type="protein sequence ID" value="MFC4307315.1"/>
    <property type="molecule type" value="Genomic_DNA"/>
</dbReference>
<dbReference type="Gene3D" id="3.30.530.20">
    <property type="match status" value="1"/>
</dbReference>
<dbReference type="InterPro" id="IPR023393">
    <property type="entry name" value="START-like_dom_sf"/>
</dbReference>
<dbReference type="Proteomes" id="UP001595755">
    <property type="component" value="Unassembled WGS sequence"/>
</dbReference>
<gene>
    <name evidence="1" type="ORF">ACFO1S_28210</name>
</gene>
<keyword evidence="2" id="KW-1185">Reference proteome</keyword>
<dbReference type="CDD" id="cd07820">
    <property type="entry name" value="SRPBCC_3"/>
    <property type="match status" value="1"/>
</dbReference>
<proteinExistence type="predicted"/>
<protein>
    <submittedName>
        <fullName evidence="1">SRPBCC family protein</fullName>
    </submittedName>
</protein>
<dbReference type="SUPFAM" id="SSF55961">
    <property type="entry name" value="Bet v1-like"/>
    <property type="match status" value="1"/>
</dbReference>
<dbReference type="InterPro" id="IPR019587">
    <property type="entry name" value="Polyketide_cyclase/dehydratase"/>
</dbReference>
<evidence type="ECO:0000313" key="1">
    <source>
        <dbReference type="EMBL" id="MFC4307315.1"/>
    </source>
</evidence>
<organism evidence="1 2">
    <name type="scientific">Cohnella boryungensis</name>
    <dbReference type="NCBI Taxonomy" id="768479"/>
    <lineage>
        <taxon>Bacteria</taxon>
        <taxon>Bacillati</taxon>
        <taxon>Bacillota</taxon>
        <taxon>Bacilli</taxon>
        <taxon>Bacillales</taxon>
        <taxon>Paenibacillaceae</taxon>
        <taxon>Cohnella</taxon>
    </lineage>
</organism>